<keyword evidence="2" id="KW-0732">Signal</keyword>
<evidence type="ECO:0000313" key="3">
    <source>
        <dbReference type="EMBL" id="KMM70108.1"/>
    </source>
</evidence>
<feature type="compositionally biased region" description="Polar residues" evidence="1">
    <location>
        <begin position="196"/>
        <end position="211"/>
    </location>
</feature>
<reference evidence="4" key="2">
    <citation type="journal article" date="2009" name="Genome Res.">
        <title>Comparative genomic analyses of the human fungal pathogens Coccidioides and their relatives.</title>
        <authorList>
            <person name="Sharpton T.J."/>
            <person name="Stajich J.E."/>
            <person name="Rounsley S.D."/>
            <person name="Gardner M.J."/>
            <person name="Wortman J.R."/>
            <person name="Jordar V.S."/>
            <person name="Maiti R."/>
            <person name="Kodira C.D."/>
            <person name="Neafsey D.E."/>
            <person name="Zeng Q."/>
            <person name="Hung C.-Y."/>
            <person name="McMahan C."/>
            <person name="Muszewska A."/>
            <person name="Grynberg M."/>
            <person name="Mandel M.A."/>
            <person name="Kellner E.M."/>
            <person name="Barker B.M."/>
            <person name="Galgiani J.N."/>
            <person name="Orbach M.J."/>
            <person name="Kirkland T.N."/>
            <person name="Cole G.T."/>
            <person name="Henn M.R."/>
            <person name="Birren B.W."/>
            <person name="Taylor J.W."/>
        </authorList>
    </citation>
    <scope>NUCLEOTIDE SEQUENCE [LARGE SCALE GENOMIC DNA]</scope>
    <source>
        <strain evidence="4">RMSCC 3488</strain>
    </source>
</reference>
<dbReference type="EMBL" id="DS268112">
    <property type="protein sequence ID" value="KMM70108.1"/>
    <property type="molecule type" value="Genomic_DNA"/>
</dbReference>
<dbReference type="Proteomes" id="UP000054567">
    <property type="component" value="Unassembled WGS sequence"/>
</dbReference>
<reference evidence="4" key="3">
    <citation type="journal article" date="2010" name="Genome Res.">
        <title>Population genomic sequencing of Coccidioides fungi reveals recent hybridization and transposon control.</title>
        <authorList>
            <person name="Neafsey D.E."/>
            <person name="Barker B.M."/>
            <person name="Sharpton T.J."/>
            <person name="Stajich J.E."/>
            <person name="Park D.J."/>
            <person name="Whiston E."/>
            <person name="Hung C.-Y."/>
            <person name="McMahan C."/>
            <person name="White J."/>
            <person name="Sykes S."/>
            <person name="Heiman D."/>
            <person name="Young S."/>
            <person name="Zeng Q."/>
            <person name="Abouelleil A."/>
            <person name="Aftuck L."/>
            <person name="Bessette D."/>
            <person name="Brown A."/>
            <person name="FitzGerald M."/>
            <person name="Lui A."/>
            <person name="Macdonald J.P."/>
            <person name="Priest M."/>
            <person name="Orbach M.J."/>
            <person name="Galgiani J.N."/>
            <person name="Kirkland T.N."/>
            <person name="Cole G.T."/>
            <person name="Birren B.W."/>
            <person name="Henn M.R."/>
            <person name="Taylor J.W."/>
            <person name="Rounsley S.D."/>
        </authorList>
    </citation>
    <scope>NUCLEOTIDE SEQUENCE [LARGE SCALE GENOMIC DNA]</scope>
    <source>
        <strain evidence="4">RMSCC 3488</strain>
    </source>
</reference>
<evidence type="ECO:0000256" key="2">
    <source>
        <dbReference type="SAM" id="SignalP"/>
    </source>
</evidence>
<feature type="region of interest" description="Disordered" evidence="1">
    <location>
        <begin position="192"/>
        <end position="211"/>
    </location>
</feature>
<proteinExistence type="predicted"/>
<accession>A0A0J6FIJ7</accession>
<feature type="chain" id="PRO_5005271104" description="Spherule outer wall glycoprotein" evidence="2">
    <location>
        <begin position="21"/>
        <end position="239"/>
    </location>
</feature>
<dbReference type="VEuPathDB" id="FungiDB:CPAG_06420"/>
<reference evidence="3 4" key="1">
    <citation type="submission" date="2007-06" db="EMBL/GenBank/DDBJ databases">
        <title>The Genome Sequence of Coccidioides posadasii RMSCC_3488.</title>
        <authorList>
            <consortium name="Coccidioides Genome Resources Consortium"/>
            <consortium name="The Broad Institute Genome Sequencing Platform"/>
            <person name="Henn M.R."/>
            <person name="Sykes S."/>
            <person name="Young S."/>
            <person name="Jaffe D."/>
            <person name="Berlin A."/>
            <person name="Alvarez P."/>
            <person name="Butler J."/>
            <person name="Gnerre S."/>
            <person name="Grabherr M."/>
            <person name="Mauceli E."/>
            <person name="Brockman W."/>
            <person name="Kodira C."/>
            <person name="Alvarado L."/>
            <person name="Zeng Q."/>
            <person name="Crawford M."/>
            <person name="Antoine C."/>
            <person name="Devon K."/>
            <person name="Galgiani J."/>
            <person name="Orsborn K."/>
            <person name="Lewis M.L."/>
            <person name="Nusbaum C."/>
            <person name="Galagan J."/>
            <person name="Birren B."/>
        </authorList>
    </citation>
    <scope>NUCLEOTIDE SEQUENCE [LARGE SCALE GENOMIC DNA]</scope>
    <source>
        <strain evidence="3 4">RMSCC 3488</strain>
    </source>
</reference>
<protein>
    <recommendedName>
        <fullName evidence="5">Spherule outer wall glycoprotein</fullName>
    </recommendedName>
</protein>
<organism evidence="3 4">
    <name type="scientific">Coccidioides posadasii RMSCC 3488</name>
    <dbReference type="NCBI Taxonomy" id="454284"/>
    <lineage>
        <taxon>Eukaryota</taxon>
        <taxon>Fungi</taxon>
        <taxon>Dikarya</taxon>
        <taxon>Ascomycota</taxon>
        <taxon>Pezizomycotina</taxon>
        <taxon>Eurotiomycetes</taxon>
        <taxon>Eurotiomycetidae</taxon>
        <taxon>Onygenales</taxon>
        <taxon>Onygenaceae</taxon>
        <taxon>Coccidioides</taxon>
    </lineage>
</organism>
<evidence type="ECO:0008006" key="5">
    <source>
        <dbReference type="Google" id="ProtNLM"/>
    </source>
</evidence>
<feature type="signal peptide" evidence="2">
    <location>
        <begin position="1"/>
        <end position="20"/>
    </location>
</feature>
<gene>
    <name evidence="3" type="ORF">CPAG_06420</name>
</gene>
<name>A0A0J6FIJ7_COCPO</name>
<evidence type="ECO:0000256" key="1">
    <source>
        <dbReference type="SAM" id="MobiDB-lite"/>
    </source>
</evidence>
<evidence type="ECO:0000313" key="4">
    <source>
        <dbReference type="Proteomes" id="UP000054567"/>
    </source>
</evidence>
<sequence length="239" mass="26226">MKIFRIIIISAIAACPFAIGYEYPPHDCQSYGDDYGNCKGEKPSATPSHYDEYGYKMRKRGATSHKEHSYCDTYGYCDGPSKTSMKPEPPKPTDCYGDCEDGYDYSPPPPPKKYGDCDDYDGYCDGPSKTSMKPEPPKPTDCYGDCEDGYDYSPPPPPKKYGSCDYDDGYCDGSPPPKETKNYGYHYARAHDKAVSSGSTDRPASTPVHTPTQFEGAAGILQPRGISFVALAIAAAFYV</sequence>
<dbReference type="AlphaFoldDB" id="A0A0J6FIJ7"/>